<feature type="transmembrane region" description="Helical" evidence="9">
    <location>
        <begin position="413"/>
        <end position="437"/>
    </location>
</feature>
<evidence type="ECO:0000313" key="11">
    <source>
        <dbReference type="EMBL" id="KAL1489124.1"/>
    </source>
</evidence>
<dbReference type="GO" id="GO:0005886">
    <property type="term" value="C:plasma membrane"/>
    <property type="evidence" value="ECO:0007669"/>
    <property type="project" value="UniProtKB-SubCell"/>
</dbReference>
<comment type="similarity">
    <text evidence="7">Belongs to the major facilitator superfamily. Sugar transporter (TC 2.A.1.1) family. Trehalose transporter subfamily.</text>
</comment>
<dbReference type="InterPro" id="IPR003663">
    <property type="entry name" value="Sugar/inositol_transpt"/>
</dbReference>
<feature type="transmembrane region" description="Helical" evidence="9">
    <location>
        <begin position="250"/>
        <end position="270"/>
    </location>
</feature>
<feature type="transmembrane region" description="Helical" evidence="9">
    <location>
        <begin position="388"/>
        <end position="407"/>
    </location>
</feature>
<reference evidence="11 12" key="1">
    <citation type="submission" date="2024-05" db="EMBL/GenBank/DDBJ databases">
        <title>Genetic variation in Jamaican populations of the coffee berry borer (Hypothenemus hampei).</title>
        <authorList>
            <person name="Errbii M."/>
            <person name="Myrie A."/>
        </authorList>
    </citation>
    <scope>NUCLEOTIDE SEQUENCE [LARGE SCALE GENOMIC DNA]</scope>
    <source>
        <strain evidence="11">JA-Hopewell-2020-01-JO</strain>
        <tissue evidence="11">Whole body</tissue>
    </source>
</reference>
<dbReference type="PRINTS" id="PR00171">
    <property type="entry name" value="SUGRTRNSPORT"/>
</dbReference>
<dbReference type="Proteomes" id="UP001566132">
    <property type="component" value="Unassembled WGS sequence"/>
</dbReference>
<proteinExistence type="inferred from homology"/>
<evidence type="ECO:0000256" key="4">
    <source>
        <dbReference type="ARBA" id="ARBA00022989"/>
    </source>
</evidence>
<name>A0ABD1E5X3_HYPHA</name>
<gene>
    <name evidence="11" type="ORF">ABEB36_014067</name>
</gene>
<keyword evidence="4 9" id="KW-1133">Transmembrane helix</keyword>
<dbReference type="PANTHER" id="PTHR48021">
    <property type="match status" value="1"/>
</dbReference>
<dbReference type="Gene3D" id="1.20.1250.20">
    <property type="entry name" value="MFS general substrate transporter like domains"/>
    <property type="match status" value="1"/>
</dbReference>
<evidence type="ECO:0000259" key="10">
    <source>
        <dbReference type="PROSITE" id="PS50850"/>
    </source>
</evidence>
<dbReference type="EMBL" id="JBDJPC010000012">
    <property type="protein sequence ID" value="KAL1489124.1"/>
    <property type="molecule type" value="Genomic_DNA"/>
</dbReference>
<dbReference type="PROSITE" id="PS50850">
    <property type="entry name" value="MFS"/>
    <property type="match status" value="1"/>
</dbReference>
<dbReference type="InterPro" id="IPR020846">
    <property type="entry name" value="MFS_dom"/>
</dbReference>
<dbReference type="InterPro" id="IPR005829">
    <property type="entry name" value="Sugar_transporter_CS"/>
</dbReference>
<protein>
    <recommendedName>
        <fullName evidence="10">Major facilitator superfamily (MFS) profile domain-containing protein</fullName>
    </recommendedName>
</protein>
<organism evidence="11 12">
    <name type="scientific">Hypothenemus hampei</name>
    <name type="common">Coffee berry borer</name>
    <dbReference type="NCBI Taxonomy" id="57062"/>
    <lineage>
        <taxon>Eukaryota</taxon>
        <taxon>Metazoa</taxon>
        <taxon>Ecdysozoa</taxon>
        <taxon>Arthropoda</taxon>
        <taxon>Hexapoda</taxon>
        <taxon>Insecta</taxon>
        <taxon>Pterygota</taxon>
        <taxon>Neoptera</taxon>
        <taxon>Endopterygota</taxon>
        <taxon>Coleoptera</taxon>
        <taxon>Polyphaga</taxon>
        <taxon>Cucujiformia</taxon>
        <taxon>Curculionidae</taxon>
        <taxon>Scolytinae</taxon>
        <taxon>Hypothenemus</taxon>
    </lineage>
</organism>
<evidence type="ECO:0000256" key="2">
    <source>
        <dbReference type="ARBA" id="ARBA00022475"/>
    </source>
</evidence>
<evidence type="ECO:0000256" key="8">
    <source>
        <dbReference type="RuleBase" id="RU003346"/>
    </source>
</evidence>
<evidence type="ECO:0000256" key="1">
    <source>
        <dbReference type="ARBA" id="ARBA00004651"/>
    </source>
</evidence>
<dbReference type="PANTHER" id="PTHR48021:SF1">
    <property type="entry name" value="GH07001P-RELATED"/>
    <property type="match status" value="1"/>
</dbReference>
<feature type="transmembrane region" description="Helical" evidence="9">
    <location>
        <begin position="81"/>
        <end position="98"/>
    </location>
</feature>
<evidence type="ECO:0000256" key="7">
    <source>
        <dbReference type="ARBA" id="ARBA00024348"/>
    </source>
</evidence>
<dbReference type="InterPro" id="IPR005828">
    <property type="entry name" value="MFS_sugar_transport-like"/>
</dbReference>
<dbReference type="InterPro" id="IPR050549">
    <property type="entry name" value="MFS_Trehalose_Transporter"/>
</dbReference>
<dbReference type="Pfam" id="PF00083">
    <property type="entry name" value="Sugar_tr"/>
    <property type="match status" value="1"/>
</dbReference>
<dbReference type="InterPro" id="IPR036259">
    <property type="entry name" value="MFS_trans_sf"/>
</dbReference>
<comment type="subcellular location">
    <subcellularLocation>
        <location evidence="1">Cell membrane</location>
        <topology evidence="1">Multi-pass membrane protein</topology>
    </subcellularLocation>
</comment>
<keyword evidence="8" id="KW-0813">Transport</keyword>
<dbReference type="SUPFAM" id="SSF103473">
    <property type="entry name" value="MFS general substrate transporter"/>
    <property type="match status" value="1"/>
</dbReference>
<keyword evidence="12" id="KW-1185">Reference proteome</keyword>
<sequence length="455" mass="50101">MPDQIEAKKFPQYLAAICICIGAMGTGTVIAWTSNISDKLENGDLNGVKLNLSLAGSMMCLGAMFICIPIGLMADKIGRKYTVLSTIIPFTLGWLLITCTQHEAMLLAGRFFTGMGGGAFVIVGPLYTSEIAQNEIRGTLGTFTQLFITLGILYSNLFGWITPITVFCILCAAVPIIFALLFMFQPESPPYLIKKNKKDKAIAAFARLRGKDYDPASEITEAEMHAAKEEQLKGQFKEQLKSKPGWKSSLICFMLMFYQQLSGINAVMFYSGAIFKEAASSVKPELCVCIVGVVQVFATMFSSWSVENLGRKILLMISAGVMAFSTLMMGVYFLLKEQKMVSQDTVESMGWLPLLALILFIIAFSLGMGPIPWLSSSEIFPPAIMARMSSYAGMFNWFLAFLVTIGYEPLSKALGAFTTFFIFTIVSTSAVFFVLFVMPETKGKSFQEIQEELAK</sequence>
<dbReference type="AlphaFoldDB" id="A0ABD1E5X3"/>
<dbReference type="PROSITE" id="PS00217">
    <property type="entry name" value="SUGAR_TRANSPORT_2"/>
    <property type="match status" value="1"/>
</dbReference>
<feature type="transmembrane region" description="Helical" evidence="9">
    <location>
        <begin position="104"/>
        <end position="127"/>
    </location>
</feature>
<keyword evidence="6" id="KW-0325">Glycoprotein</keyword>
<feature type="transmembrane region" description="Helical" evidence="9">
    <location>
        <begin position="12"/>
        <end position="32"/>
    </location>
</feature>
<dbReference type="NCBIfam" id="TIGR00879">
    <property type="entry name" value="SP"/>
    <property type="match status" value="1"/>
</dbReference>
<feature type="domain" description="Major facilitator superfamily (MFS) profile" evidence="10">
    <location>
        <begin position="11"/>
        <end position="442"/>
    </location>
</feature>
<accession>A0ABD1E5X3</accession>
<feature type="transmembrane region" description="Helical" evidence="9">
    <location>
        <begin position="313"/>
        <end position="335"/>
    </location>
</feature>
<evidence type="ECO:0000256" key="5">
    <source>
        <dbReference type="ARBA" id="ARBA00023136"/>
    </source>
</evidence>
<dbReference type="CDD" id="cd17358">
    <property type="entry name" value="MFS_GLUT6_8_Class3_like"/>
    <property type="match status" value="1"/>
</dbReference>
<feature type="transmembrane region" description="Helical" evidence="9">
    <location>
        <begin position="164"/>
        <end position="184"/>
    </location>
</feature>
<evidence type="ECO:0000256" key="9">
    <source>
        <dbReference type="SAM" id="Phobius"/>
    </source>
</evidence>
<keyword evidence="2" id="KW-1003">Cell membrane</keyword>
<keyword evidence="5 9" id="KW-0472">Membrane</keyword>
<feature type="transmembrane region" description="Helical" evidence="9">
    <location>
        <begin position="282"/>
        <end position="301"/>
    </location>
</feature>
<keyword evidence="3 9" id="KW-0812">Transmembrane</keyword>
<feature type="transmembrane region" description="Helical" evidence="9">
    <location>
        <begin position="52"/>
        <end position="74"/>
    </location>
</feature>
<evidence type="ECO:0000313" key="12">
    <source>
        <dbReference type="Proteomes" id="UP001566132"/>
    </source>
</evidence>
<dbReference type="PROSITE" id="PS00216">
    <property type="entry name" value="SUGAR_TRANSPORT_1"/>
    <property type="match status" value="2"/>
</dbReference>
<dbReference type="InterPro" id="IPR044775">
    <property type="entry name" value="MFS_ERD6/Tret1-like"/>
</dbReference>
<comment type="caution">
    <text evidence="11">The sequence shown here is derived from an EMBL/GenBank/DDBJ whole genome shotgun (WGS) entry which is preliminary data.</text>
</comment>
<feature type="transmembrane region" description="Helical" evidence="9">
    <location>
        <begin position="355"/>
        <end position="376"/>
    </location>
</feature>
<dbReference type="FunFam" id="1.20.1250.20:FF:000055">
    <property type="entry name" value="Facilitated trehalose transporter Tret1-2 homolog"/>
    <property type="match status" value="1"/>
</dbReference>
<evidence type="ECO:0000256" key="3">
    <source>
        <dbReference type="ARBA" id="ARBA00022692"/>
    </source>
</evidence>
<evidence type="ECO:0000256" key="6">
    <source>
        <dbReference type="ARBA" id="ARBA00023180"/>
    </source>
</evidence>